<evidence type="ECO:0000313" key="1">
    <source>
        <dbReference type="EMBL" id="AMD92947.1"/>
    </source>
</evidence>
<dbReference type="OrthoDB" id="5471332at2"/>
<protein>
    <submittedName>
        <fullName evidence="1">Uncharacterized protein</fullName>
    </submittedName>
</protein>
<sequence length="115" mass="13373">MGRLREYKDLLIDWEMTPEDAVAIYLEWGNNGYRGGYQYAVRGKEDHSHYFVINTWNEKPTATLIYRNFDGAEELAVLPLPDALAGKFLEGVHHHKGVYPVNADVREWLETELYN</sequence>
<reference evidence="2" key="1">
    <citation type="submission" date="2016-02" db="EMBL/GenBank/DDBJ databases">
        <authorList>
            <person name="Holder M.E."/>
            <person name="Ajami N.J."/>
            <person name="Petrosino J.F."/>
        </authorList>
    </citation>
    <scope>NUCLEOTIDE SEQUENCE [LARGE SCALE GENOMIC DNA]</scope>
    <source>
        <strain evidence="2">DSM 12838</strain>
    </source>
</reference>
<dbReference type="STRING" id="888061.AXF15_07400"/>
<dbReference type="NCBIfam" id="NF045682">
    <property type="entry name" value="DVU0772_fam"/>
    <property type="match status" value="1"/>
</dbReference>
<accession>A0A0X8JQE3</accession>
<dbReference type="Proteomes" id="UP000063964">
    <property type="component" value="Chromosome"/>
</dbReference>
<proteinExistence type="predicted"/>
<dbReference type="EMBL" id="CP014230">
    <property type="protein sequence ID" value="AMD92947.1"/>
    <property type="molecule type" value="Genomic_DNA"/>
</dbReference>
<dbReference type="InterPro" id="IPR059223">
    <property type="entry name" value="DVU0772-like"/>
</dbReference>
<organism evidence="1 2">
    <name type="scientific">Desulfomicrobium orale DSM 12838</name>
    <dbReference type="NCBI Taxonomy" id="888061"/>
    <lineage>
        <taxon>Bacteria</taxon>
        <taxon>Pseudomonadati</taxon>
        <taxon>Thermodesulfobacteriota</taxon>
        <taxon>Desulfovibrionia</taxon>
        <taxon>Desulfovibrionales</taxon>
        <taxon>Desulfomicrobiaceae</taxon>
        <taxon>Desulfomicrobium</taxon>
    </lineage>
</organism>
<name>A0A0X8JQE3_9BACT</name>
<dbReference type="AlphaFoldDB" id="A0A0X8JQE3"/>
<dbReference type="RefSeq" id="WP_066605443.1">
    <property type="nucleotide sequence ID" value="NZ_CP014230.1"/>
</dbReference>
<keyword evidence="2" id="KW-1185">Reference proteome</keyword>
<gene>
    <name evidence="1" type="ORF">AXF15_07400</name>
</gene>
<dbReference type="KEGG" id="doa:AXF15_07400"/>
<evidence type="ECO:0000313" key="2">
    <source>
        <dbReference type="Proteomes" id="UP000063964"/>
    </source>
</evidence>